<accession>A0ABW1XGY6</accession>
<keyword evidence="6" id="KW-1185">Reference proteome</keyword>
<evidence type="ECO:0000259" key="4">
    <source>
        <dbReference type="PROSITE" id="PS51184"/>
    </source>
</evidence>
<dbReference type="PROSITE" id="PS51184">
    <property type="entry name" value="JMJC"/>
    <property type="match status" value="1"/>
</dbReference>
<dbReference type="GO" id="GO:0016491">
    <property type="term" value="F:oxidoreductase activity"/>
    <property type="evidence" value="ECO:0007669"/>
    <property type="project" value="UniProtKB-KW"/>
</dbReference>
<feature type="domain" description="JmjC" evidence="4">
    <location>
        <begin position="92"/>
        <end position="219"/>
    </location>
</feature>
<proteinExistence type="predicted"/>
<comment type="caution">
    <text evidence="5">The sequence shown here is derived from an EMBL/GenBank/DDBJ whole genome shotgun (WGS) entry which is preliminary data.</text>
</comment>
<evidence type="ECO:0000256" key="1">
    <source>
        <dbReference type="ARBA" id="ARBA00001954"/>
    </source>
</evidence>
<dbReference type="Proteomes" id="UP001596364">
    <property type="component" value="Unassembled WGS sequence"/>
</dbReference>
<dbReference type="InterPro" id="IPR003347">
    <property type="entry name" value="JmjC_dom"/>
</dbReference>
<sequence>MYQLQHIDPARFLREYWQKKPLLIRGGFNNFEDPLDEHDLAGLAMEEDIDARVVSQQDGQWQVEQGPFASFDEVCKGQWSLLVQNVDGYIDEASLLLSAFDFIPRWRVDDLMVSFSVPGAGVGPHLDQYDVFIIQGKGTRRWQVGEKGEHAPQLPHPKLSQVAMFEPIIDAELQCGDILYIPPGFPHCGVALTDCLNYSVGFRAPDQKALLSDFADFALIQSEHFNQRYADPELASREFAGEILPAEIDAVRQMMKSALDSPLFDQWLASYMSFANDTVALPTPLLTETQVKDYLLDGQPVFRSLDVKAIWRNLSDSQVMLHLGDSLYPASVDILPVLEPLLSAPGWFYAGELTDAELDEITALLTQWLNRGYWRCDLQDVDD</sequence>
<dbReference type="SUPFAM" id="SSF51197">
    <property type="entry name" value="Clavaminate synthase-like"/>
    <property type="match status" value="1"/>
</dbReference>
<evidence type="ECO:0000256" key="2">
    <source>
        <dbReference type="ARBA" id="ARBA00022723"/>
    </source>
</evidence>
<gene>
    <name evidence="5" type="ORF">ACFP85_03945</name>
</gene>
<dbReference type="PANTHER" id="PTHR13096:SF8">
    <property type="entry name" value="RIBOSOMAL OXYGENASE 1"/>
    <property type="match status" value="1"/>
</dbReference>
<evidence type="ECO:0000313" key="5">
    <source>
        <dbReference type="EMBL" id="MFC6439299.1"/>
    </source>
</evidence>
<evidence type="ECO:0000256" key="3">
    <source>
        <dbReference type="ARBA" id="ARBA00023004"/>
    </source>
</evidence>
<name>A0ABW1XGY6_9ALTE</name>
<reference evidence="6" key="1">
    <citation type="journal article" date="2019" name="Int. J. Syst. Evol. Microbiol.">
        <title>The Global Catalogue of Microorganisms (GCM) 10K type strain sequencing project: providing services to taxonomists for standard genome sequencing and annotation.</title>
        <authorList>
            <consortium name="The Broad Institute Genomics Platform"/>
            <consortium name="The Broad Institute Genome Sequencing Center for Infectious Disease"/>
            <person name="Wu L."/>
            <person name="Ma J."/>
        </authorList>
    </citation>
    <scope>NUCLEOTIDE SEQUENCE [LARGE SCALE GENOMIC DNA]</scope>
    <source>
        <strain evidence="6">CGMCC 1.16031</strain>
    </source>
</reference>
<protein>
    <submittedName>
        <fullName evidence="5">Cupin domain-containing protein</fullName>
        <ecNumber evidence="5">1.14.11.47</ecNumber>
    </submittedName>
</protein>
<comment type="cofactor">
    <cofactor evidence="1">
        <name>Fe(2+)</name>
        <dbReference type="ChEBI" id="CHEBI:29033"/>
    </cofactor>
</comment>
<keyword evidence="5" id="KW-0560">Oxidoreductase</keyword>
<dbReference type="EC" id="1.14.11.47" evidence="5"/>
<dbReference type="Pfam" id="PF08007">
    <property type="entry name" value="JmjC_2"/>
    <property type="match status" value="1"/>
</dbReference>
<dbReference type="InterPro" id="IPR039994">
    <property type="entry name" value="NO66-like"/>
</dbReference>
<dbReference type="PANTHER" id="PTHR13096">
    <property type="entry name" value="MINA53 MYC INDUCED NUCLEAR ANTIGEN"/>
    <property type="match status" value="1"/>
</dbReference>
<keyword evidence="3" id="KW-0408">Iron</keyword>
<dbReference type="SMART" id="SM00558">
    <property type="entry name" value="JmjC"/>
    <property type="match status" value="1"/>
</dbReference>
<dbReference type="RefSeq" id="WP_165490690.1">
    <property type="nucleotide sequence ID" value="NZ_JBHSUS010000001.1"/>
</dbReference>
<dbReference type="Gene3D" id="3.40.366.30">
    <property type="entry name" value="50S ribosomal protein L16 arginine hydroxylase, Chain A, Domain 2"/>
    <property type="match status" value="1"/>
</dbReference>
<dbReference type="EMBL" id="JBHSUS010000001">
    <property type="protein sequence ID" value="MFC6439299.1"/>
    <property type="molecule type" value="Genomic_DNA"/>
</dbReference>
<organism evidence="5 6">
    <name type="scientific">Pseudobowmanella zhangzhouensis</name>
    <dbReference type="NCBI Taxonomy" id="1537679"/>
    <lineage>
        <taxon>Bacteria</taxon>
        <taxon>Pseudomonadati</taxon>
        <taxon>Pseudomonadota</taxon>
        <taxon>Gammaproteobacteria</taxon>
        <taxon>Alteromonadales</taxon>
        <taxon>Alteromonadaceae</taxon>
    </lineage>
</organism>
<dbReference type="Gene3D" id="2.60.120.650">
    <property type="entry name" value="Cupin"/>
    <property type="match status" value="1"/>
</dbReference>
<keyword evidence="2" id="KW-0479">Metal-binding</keyword>
<evidence type="ECO:0000313" key="6">
    <source>
        <dbReference type="Proteomes" id="UP001596364"/>
    </source>
</evidence>